<keyword evidence="3" id="KW-1185">Reference proteome</keyword>
<protein>
    <submittedName>
        <fullName evidence="2">Uncharacterized protein</fullName>
    </submittedName>
</protein>
<dbReference type="PATRIC" id="fig|698760.3.peg.8780"/>
<reference evidence="2 3" key="1">
    <citation type="journal article" date="2011" name="Plasmid">
        <title>Streptomyces turgidiscabies Car8 contains a modular pathogenicity island that shares virulence genes with other actinobacterial plant pathogens.</title>
        <authorList>
            <person name="Huguet-Tapia J.C."/>
            <person name="Badger J.H."/>
            <person name="Loria R."/>
            <person name="Pettis G.S."/>
        </authorList>
    </citation>
    <scope>NUCLEOTIDE SEQUENCE [LARGE SCALE GENOMIC DNA]</scope>
    <source>
        <strain evidence="2 3">Car8</strain>
    </source>
</reference>
<gene>
    <name evidence="2" type="ORF">STRTUCAR8_04758</name>
</gene>
<dbReference type="AlphaFoldDB" id="L7ETP9"/>
<dbReference type="Proteomes" id="UP000010931">
    <property type="component" value="Unassembled WGS sequence"/>
</dbReference>
<proteinExistence type="predicted"/>
<accession>L7ETP9</accession>
<dbReference type="GeneID" id="97406173"/>
<name>L7ETP9_STRT8</name>
<evidence type="ECO:0000256" key="1">
    <source>
        <dbReference type="SAM" id="MobiDB-lite"/>
    </source>
</evidence>
<dbReference type="RefSeq" id="WP_006382787.1">
    <property type="nucleotide sequence ID" value="NZ_AEJB01000623.1"/>
</dbReference>
<comment type="caution">
    <text evidence="2">The sequence shown here is derived from an EMBL/GenBank/DDBJ whole genome shotgun (WGS) entry which is preliminary data.</text>
</comment>
<sequence>MLRVLRQLARSHHRATAVTDLMAYLPTAVDIGYLRHDFEIPLPGPGFASRVGSLLRDGHQVDPDTDVLEVSAGTPVRAENRSGVSAKQLPDPLVARRPPAPRLAFGGGPKGGIGVPGFGEGIE</sequence>
<dbReference type="EMBL" id="AEJB01000623">
    <property type="protein sequence ID" value="ELP62254.1"/>
    <property type="molecule type" value="Genomic_DNA"/>
</dbReference>
<evidence type="ECO:0000313" key="3">
    <source>
        <dbReference type="Proteomes" id="UP000010931"/>
    </source>
</evidence>
<feature type="region of interest" description="Disordered" evidence="1">
    <location>
        <begin position="75"/>
        <end position="111"/>
    </location>
</feature>
<evidence type="ECO:0000313" key="2">
    <source>
        <dbReference type="EMBL" id="ELP62254.1"/>
    </source>
</evidence>
<organism evidence="2 3">
    <name type="scientific">Streptomyces turgidiscabies (strain Car8)</name>
    <dbReference type="NCBI Taxonomy" id="698760"/>
    <lineage>
        <taxon>Bacteria</taxon>
        <taxon>Bacillati</taxon>
        <taxon>Actinomycetota</taxon>
        <taxon>Actinomycetes</taxon>
        <taxon>Kitasatosporales</taxon>
        <taxon>Streptomycetaceae</taxon>
        <taxon>Streptomyces</taxon>
    </lineage>
</organism>